<accession>A0A937D956</accession>
<reference evidence="2" key="1">
    <citation type="submission" date="2021-01" db="EMBL/GenBank/DDBJ databases">
        <authorList>
            <person name="Zhong Y.L."/>
        </authorList>
    </citation>
    <scope>NUCLEOTIDE SEQUENCE</scope>
    <source>
        <strain evidence="2">KCTC 23302</strain>
    </source>
</reference>
<evidence type="ECO:0000313" key="2">
    <source>
        <dbReference type="EMBL" id="MBL0682168.1"/>
    </source>
</evidence>
<keyword evidence="1" id="KW-0732">Signal</keyword>
<protein>
    <submittedName>
        <fullName evidence="2">Uncharacterized protein</fullName>
    </submittedName>
</protein>
<proteinExistence type="predicted"/>
<gene>
    <name evidence="2" type="ORF">JJQ60_01440</name>
</gene>
<dbReference type="Proteomes" id="UP000651057">
    <property type="component" value="Unassembled WGS sequence"/>
</dbReference>
<sequence>MKKFTVLLALVFGFGQLFASNNSPVGSEQQLRNEVAILLKSPEIVVKEELKANIEFTLNVKGEIVVLNVDSKEELVVNYVKSRLNYKKIASNTSKNKNRIFKLILKIKKPKEA</sequence>
<dbReference type="RefSeq" id="WP_201916169.1">
    <property type="nucleotide sequence ID" value="NZ_BAABAX010000001.1"/>
</dbReference>
<feature type="chain" id="PRO_5037474912" evidence="1">
    <location>
        <begin position="20"/>
        <end position="113"/>
    </location>
</feature>
<comment type="caution">
    <text evidence="2">The sequence shown here is derived from an EMBL/GenBank/DDBJ whole genome shotgun (WGS) entry which is preliminary data.</text>
</comment>
<name>A0A937D956_9FLAO</name>
<evidence type="ECO:0000256" key="1">
    <source>
        <dbReference type="SAM" id="SignalP"/>
    </source>
</evidence>
<dbReference type="EMBL" id="JAERQJ010000001">
    <property type="protein sequence ID" value="MBL0682168.1"/>
    <property type="molecule type" value="Genomic_DNA"/>
</dbReference>
<feature type="signal peptide" evidence="1">
    <location>
        <begin position="1"/>
        <end position="19"/>
    </location>
</feature>
<keyword evidence="3" id="KW-1185">Reference proteome</keyword>
<dbReference type="AlphaFoldDB" id="A0A937D956"/>
<evidence type="ECO:0000313" key="3">
    <source>
        <dbReference type="Proteomes" id="UP000651057"/>
    </source>
</evidence>
<organism evidence="2 3">
    <name type="scientific">Aquimarina mytili</name>
    <dbReference type="NCBI Taxonomy" id="874423"/>
    <lineage>
        <taxon>Bacteria</taxon>
        <taxon>Pseudomonadati</taxon>
        <taxon>Bacteroidota</taxon>
        <taxon>Flavobacteriia</taxon>
        <taxon>Flavobacteriales</taxon>
        <taxon>Flavobacteriaceae</taxon>
        <taxon>Aquimarina</taxon>
    </lineage>
</organism>